<dbReference type="PANTHER" id="PTHR36920:SF1">
    <property type="entry name" value="OUTER MEMBRANE PROTEIN W"/>
    <property type="match status" value="1"/>
</dbReference>
<protein>
    <submittedName>
        <fullName evidence="3">Outer membrane beta-barrel protein</fullName>
    </submittedName>
</protein>
<evidence type="ECO:0000313" key="3">
    <source>
        <dbReference type="EMBL" id="MDZ7283216.1"/>
    </source>
</evidence>
<comment type="similarity">
    <text evidence="1">Belongs to the OmpW/AlkL family.</text>
</comment>
<dbReference type="EMBL" id="JAOBTW010000017">
    <property type="protein sequence ID" value="MDZ7283216.1"/>
    <property type="molecule type" value="Genomic_DNA"/>
</dbReference>
<sequence>MRALRKGGVLAGVAGLCLMLPSMAQAQQSPDGKERRFYVRLGAARVMFDEKADVKIAGEPLPGANATASNNNGVSLDIGYFLTPNVSVAATVGVPPTSTLTASGTLAGAGTLGKVTYGPGLYSVRYHFGRPGGVRPYIGGGLNWTIIFKTEDGVLKDFRTSNTVGPAITGGIDVPFNERIGVFGAASKVWTSTNARFRLGTPNGFVPGTARVQLNPLIAQVGLQYRF</sequence>
<gene>
    <name evidence="3" type="ORF">N4G62_14405</name>
</gene>
<proteinExistence type="inferred from homology"/>
<name>A0ABU5LTH2_9SPHN</name>
<keyword evidence="2" id="KW-0732">Signal</keyword>
<dbReference type="Gene3D" id="2.40.160.20">
    <property type="match status" value="1"/>
</dbReference>
<reference evidence="4" key="1">
    <citation type="submission" date="2023-07" db="EMBL/GenBank/DDBJ databases">
        <title>Whole genome sequence analysis of rice epiphytic Sphingomonas sanguinis OsEp_Plm_15B2.</title>
        <authorList>
            <person name="Sahu K.P."/>
            <person name="Asharani P."/>
            <person name="Reddy B."/>
            <person name="Kumar A."/>
        </authorList>
    </citation>
    <scope>NUCLEOTIDE SEQUENCE [LARGE SCALE GENOMIC DNA]</scope>
    <source>
        <strain evidence="4">OsEp_Plm_15B2</strain>
    </source>
</reference>
<feature type="chain" id="PRO_5047455774" evidence="2">
    <location>
        <begin position="27"/>
        <end position="227"/>
    </location>
</feature>
<dbReference type="Pfam" id="PF03922">
    <property type="entry name" value="OmpW"/>
    <property type="match status" value="1"/>
</dbReference>
<dbReference type="Proteomes" id="UP001292182">
    <property type="component" value="Unassembled WGS sequence"/>
</dbReference>
<dbReference type="InterPro" id="IPR005618">
    <property type="entry name" value="OMPW"/>
</dbReference>
<evidence type="ECO:0000256" key="1">
    <source>
        <dbReference type="ARBA" id="ARBA00009330"/>
    </source>
</evidence>
<dbReference type="PANTHER" id="PTHR36920">
    <property type="match status" value="1"/>
</dbReference>
<comment type="caution">
    <text evidence="3">The sequence shown here is derived from an EMBL/GenBank/DDBJ whole genome shotgun (WGS) entry which is preliminary data.</text>
</comment>
<dbReference type="RefSeq" id="WP_322539930.1">
    <property type="nucleotide sequence ID" value="NZ_JAOBTW010000017.1"/>
</dbReference>
<evidence type="ECO:0000256" key="2">
    <source>
        <dbReference type="SAM" id="SignalP"/>
    </source>
</evidence>
<evidence type="ECO:0000313" key="4">
    <source>
        <dbReference type="Proteomes" id="UP001292182"/>
    </source>
</evidence>
<accession>A0ABU5LTH2</accession>
<feature type="signal peptide" evidence="2">
    <location>
        <begin position="1"/>
        <end position="26"/>
    </location>
</feature>
<keyword evidence="4" id="KW-1185">Reference proteome</keyword>
<organism evidence="3 4">
    <name type="scientific">Sphingomonas sanguinis</name>
    <dbReference type="NCBI Taxonomy" id="33051"/>
    <lineage>
        <taxon>Bacteria</taxon>
        <taxon>Pseudomonadati</taxon>
        <taxon>Pseudomonadota</taxon>
        <taxon>Alphaproteobacteria</taxon>
        <taxon>Sphingomonadales</taxon>
        <taxon>Sphingomonadaceae</taxon>
        <taxon>Sphingomonas</taxon>
    </lineage>
</organism>
<dbReference type="SUPFAM" id="SSF56925">
    <property type="entry name" value="OMPA-like"/>
    <property type="match status" value="1"/>
</dbReference>
<dbReference type="InterPro" id="IPR011250">
    <property type="entry name" value="OMP/PagP_B-barrel"/>
</dbReference>